<name>A0ACA9NCZ9_9GLOM</name>
<organism evidence="1 2">
    <name type="scientific">Acaulospora colombiana</name>
    <dbReference type="NCBI Taxonomy" id="27376"/>
    <lineage>
        <taxon>Eukaryota</taxon>
        <taxon>Fungi</taxon>
        <taxon>Fungi incertae sedis</taxon>
        <taxon>Mucoromycota</taxon>
        <taxon>Glomeromycotina</taxon>
        <taxon>Glomeromycetes</taxon>
        <taxon>Diversisporales</taxon>
        <taxon>Acaulosporaceae</taxon>
        <taxon>Acaulospora</taxon>
    </lineage>
</organism>
<dbReference type="Proteomes" id="UP000789525">
    <property type="component" value="Unassembled WGS sequence"/>
</dbReference>
<sequence>MGATKQKGNRIENFMKKRTLCVVDDGDTSRLLDGNGLALGGGTDGIRSLEDGFEFFKGTADSFDAKEVPEDGLDNVPSDEDEDVSVGNVLEGDGAGVQVDEGDQRDEDTVHGHTLGASLGGQALDGVEGLQRGIGEGVDDVEEEVGSQSTLSDLEVGDTNLGVVSPLGRETTVDGQHEGADKGTNDKDLAAGHAVSECDTTKSTNGRGDGIDQVEDELHVSVVADGLVDVQVEVSETVSGELTEDTHKSNHPGTKAGSVGLEELGVVPPALVRRIEFDTILEFLPLELDDWVVLLAITVVLGQEGAGLSITTVGEKPAGRLRKEPDGEDDDTSGDALEDQRKTPLHVILDLLGSEGDGGSCK</sequence>
<gene>
    <name evidence="1" type="ORF">ACOLOM_LOCUS8021</name>
</gene>
<proteinExistence type="predicted"/>
<reference evidence="1" key="1">
    <citation type="submission" date="2021-06" db="EMBL/GenBank/DDBJ databases">
        <authorList>
            <person name="Kallberg Y."/>
            <person name="Tangrot J."/>
            <person name="Rosling A."/>
        </authorList>
    </citation>
    <scope>NUCLEOTIDE SEQUENCE</scope>
    <source>
        <strain evidence="1">CL356</strain>
    </source>
</reference>
<dbReference type="EMBL" id="CAJVPT010019781">
    <property type="protein sequence ID" value="CAG8643614.1"/>
    <property type="molecule type" value="Genomic_DNA"/>
</dbReference>
<accession>A0ACA9NCZ9</accession>
<evidence type="ECO:0000313" key="2">
    <source>
        <dbReference type="Proteomes" id="UP000789525"/>
    </source>
</evidence>
<comment type="caution">
    <text evidence="1">The sequence shown here is derived from an EMBL/GenBank/DDBJ whole genome shotgun (WGS) entry which is preliminary data.</text>
</comment>
<evidence type="ECO:0000313" key="1">
    <source>
        <dbReference type="EMBL" id="CAG8643614.1"/>
    </source>
</evidence>
<protein>
    <submittedName>
        <fullName evidence="1">2892_t:CDS:1</fullName>
    </submittedName>
</protein>
<keyword evidence="2" id="KW-1185">Reference proteome</keyword>